<keyword evidence="2" id="KW-1185">Reference proteome</keyword>
<organism evidence="1 2">
    <name type="scientific">Eumeta variegata</name>
    <name type="common">Bagworm moth</name>
    <name type="synonym">Eumeta japonica</name>
    <dbReference type="NCBI Taxonomy" id="151549"/>
    <lineage>
        <taxon>Eukaryota</taxon>
        <taxon>Metazoa</taxon>
        <taxon>Ecdysozoa</taxon>
        <taxon>Arthropoda</taxon>
        <taxon>Hexapoda</taxon>
        <taxon>Insecta</taxon>
        <taxon>Pterygota</taxon>
        <taxon>Neoptera</taxon>
        <taxon>Endopterygota</taxon>
        <taxon>Lepidoptera</taxon>
        <taxon>Glossata</taxon>
        <taxon>Ditrysia</taxon>
        <taxon>Tineoidea</taxon>
        <taxon>Psychidae</taxon>
        <taxon>Oiketicinae</taxon>
        <taxon>Eumeta</taxon>
    </lineage>
</organism>
<evidence type="ECO:0000313" key="2">
    <source>
        <dbReference type="Proteomes" id="UP000299102"/>
    </source>
</evidence>
<dbReference type="AlphaFoldDB" id="A0A4C1XTD3"/>
<evidence type="ECO:0000313" key="1">
    <source>
        <dbReference type="EMBL" id="GBP66758.1"/>
    </source>
</evidence>
<reference evidence="1 2" key="1">
    <citation type="journal article" date="2019" name="Commun. Biol.">
        <title>The bagworm genome reveals a unique fibroin gene that provides high tensile strength.</title>
        <authorList>
            <person name="Kono N."/>
            <person name="Nakamura H."/>
            <person name="Ohtoshi R."/>
            <person name="Tomita M."/>
            <person name="Numata K."/>
            <person name="Arakawa K."/>
        </authorList>
    </citation>
    <scope>NUCLEOTIDE SEQUENCE [LARGE SCALE GENOMIC DNA]</scope>
</reference>
<gene>
    <name evidence="1" type="ORF">EVAR_28625_1</name>
</gene>
<protein>
    <submittedName>
        <fullName evidence="1">Uncharacterized protein</fullName>
    </submittedName>
</protein>
<dbReference type="EMBL" id="BGZK01000966">
    <property type="protein sequence ID" value="GBP66758.1"/>
    <property type="molecule type" value="Genomic_DNA"/>
</dbReference>
<name>A0A4C1XTD3_EUMVA</name>
<comment type="caution">
    <text evidence="1">The sequence shown here is derived from an EMBL/GenBank/DDBJ whole genome shotgun (WGS) entry which is preliminary data.</text>
</comment>
<proteinExistence type="predicted"/>
<sequence length="100" mass="10841">MKESSALGFVQIGNVTGSEIRIENETENSIGNGTIITIRKRNRVGSLGPSPVLKQDWGLNESEGGIRNKSVTAIGNESETEIEILTSIDTKMKKHILCPC</sequence>
<accession>A0A4C1XTD3</accession>
<dbReference type="Proteomes" id="UP000299102">
    <property type="component" value="Unassembled WGS sequence"/>
</dbReference>